<dbReference type="GO" id="GO:0046256">
    <property type="term" value="P:2,4,6-trinitrotoluene catabolic process"/>
    <property type="evidence" value="ECO:0007669"/>
    <property type="project" value="TreeGrafter"/>
</dbReference>
<feature type="domain" description="Nitroreductase" evidence="2">
    <location>
        <begin position="8"/>
        <end position="124"/>
    </location>
</feature>
<dbReference type="RefSeq" id="WP_006192662.1">
    <property type="nucleotide sequence ID" value="NC_015437.1"/>
</dbReference>
<keyword evidence="6" id="KW-1185">Reference proteome</keyword>
<gene>
    <name evidence="3" type="ordered locus">Selsp_0035</name>
    <name evidence="4" type="ORF">SELSPUOL_01363</name>
</gene>
<evidence type="ECO:0000313" key="3">
    <source>
        <dbReference type="EMBL" id="AEB99018.1"/>
    </source>
</evidence>
<dbReference type="InterPro" id="IPR050627">
    <property type="entry name" value="Nitroreductase/BluB"/>
</dbReference>
<dbReference type="Proteomes" id="UP000011124">
    <property type="component" value="Chromosome"/>
</dbReference>
<dbReference type="GO" id="GO:0046857">
    <property type="term" value="F:oxidoreductase activity, acting on other nitrogenous compounds as donors, with NAD or NADP as acceptor"/>
    <property type="evidence" value="ECO:0007669"/>
    <property type="project" value="TreeGrafter"/>
</dbReference>
<dbReference type="STRING" id="546271.Selsp_0035"/>
<evidence type="ECO:0000313" key="5">
    <source>
        <dbReference type="Proteomes" id="UP000003505"/>
    </source>
</evidence>
<dbReference type="OrthoDB" id="9812105at2"/>
<protein>
    <submittedName>
        <fullName evidence="3 4">Nitroreductase</fullName>
    </submittedName>
</protein>
<evidence type="ECO:0000259" key="2">
    <source>
        <dbReference type="Pfam" id="PF00881"/>
    </source>
</evidence>
<dbReference type="Gene3D" id="3.40.109.10">
    <property type="entry name" value="NADH Oxidase"/>
    <property type="match status" value="1"/>
</dbReference>
<dbReference type="InterPro" id="IPR029479">
    <property type="entry name" value="Nitroreductase"/>
</dbReference>
<evidence type="ECO:0000313" key="6">
    <source>
        <dbReference type="Proteomes" id="UP000011124"/>
    </source>
</evidence>
<dbReference type="Proteomes" id="UP000003505">
    <property type="component" value="Unassembled WGS sequence"/>
</dbReference>
<dbReference type="CDD" id="cd02136">
    <property type="entry name" value="PnbA_NfnB-like"/>
    <property type="match status" value="1"/>
</dbReference>
<dbReference type="eggNOG" id="COG0778">
    <property type="taxonomic scope" value="Bacteria"/>
</dbReference>
<sequence length="178" mass="19857">MNEVMETIKKRRSVRAFLPTMPPADIVRDIVEAGLYAPRSMGSESIRTIVITDKVMREKLVELNCQIGHWKKGFDPFYGAPVILLVIADKDDVNYLCNGSIAIATMMLAAESLDIHTCWIHRAKEELEQPLGQEILSRAGIFFRPGQYVGIGHLALGYAAGDVPDPKPRNESRISYIS</sequence>
<dbReference type="EMBL" id="ACKP02000024">
    <property type="protein sequence ID" value="EEX77193.1"/>
    <property type="molecule type" value="Genomic_DNA"/>
</dbReference>
<dbReference type="PANTHER" id="PTHR23026:SF125">
    <property type="entry name" value="OXYGEN-INSENSITIVE NAD(P)H NITROREDUCTASE"/>
    <property type="match status" value="1"/>
</dbReference>
<dbReference type="KEGG" id="ssg:Selsp_0035"/>
<evidence type="ECO:0000313" key="4">
    <source>
        <dbReference type="EMBL" id="EEX77193.1"/>
    </source>
</evidence>
<dbReference type="EMBL" id="CP002637">
    <property type="protein sequence ID" value="AEB99018.1"/>
    <property type="molecule type" value="Genomic_DNA"/>
</dbReference>
<accession>C9LV71</accession>
<dbReference type="PANTHER" id="PTHR23026">
    <property type="entry name" value="NADPH NITROREDUCTASE"/>
    <property type="match status" value="1"/>
</dbReference>
<dbReference type="AlphaFoldDB" id="C9LV71"/>
<dbReference type="Pfam" id="PF00881">
    <property type="entry name" value="Nitroreductase"/>
    <property type="match status" value="1"/>
</dbReference>
<reference evidence="3 6" key="2">
    <citation type="submission" date="2011-04" db="EMBL/GenBank/DDBJ databases">
        <title>The complete genome of Selenomonas sputigena DSM 20758.</title>
        <authorList>
            <consortium name="US DOE Joint Genome Institute (JGI-PGF)"/>
            <person name="Lucas S."/>
            <person name="Copeland A."/>
            <person name="Lapidus A."/>
            <person name="Bruce D."/>
            <person name="Goodwin L."/>
            <person name="Pitluck S."/>
            <person name="Peters L."/>
            <person name="Kyrpides N."/>
            <person name="Mavromatis K."/>
            <person name="Ivanova N."/>
            <person name="Ovchinnikova G."/>
            <person name="Teshima H."/>
            <person name="Detter J.C."/>
            <person name="Tapia R."/>
            <person name="Han C."/>
            <person name="Land M."/>
            <person name="Hauser L."/>
            <person name="Markowitz V."/>
            <person name="Cheng J.-F."/>
            <person name="Hugenholtz P."/>
            <person name="Woyke T."/>
            <person name="Wu D."/>
            <person name="Gronow S."/>
            <person name="Wellnitz S."/>
            <person name="Schneider S."/>
            <person name="Klenk H.-P."/>
            <person name="Eisen J.A."/>
        </authorList>
    </citation>
    <scope>NUCLEOTIDE SEQUENCE [LARGE SCALE GENOMIC DNA]</scope>
    <source>
        <strain evidence="3">ATCC 35185</strain>
        <strain evidence="6">ATCC 35185 / DSM 20758 / VPI D19B-28</strain>
    </source>
</reference>
<name>C9LV71_SELS3</name>
<keyword evidence="1" id="KW-0520">NAD</keyword>
<reference evidence="4 5" key="1">
    <citation type="submission" date="2009-09" db="EMBL/GenBank/DDBJ databases">
        <authorList>
            <person name="Weinstock G."/>
            <person name="Sodergren E."/>
            <person name="Clifton S."/>
            <person name="Fulton L."/>
            <person name="Fulton B."/>
            <person name="Courtney L."/>
            <person name="Fronick C."/>
            <person name="Harrison M."/>
            <person name="Strong C."/>
            <person name="Farmer C."/>
            <person name="Delahaunty K."/>
            <person name="Markovic C."/>
            <person name="Hall O."/>
            <person name="Minx P."/>
            <person name="Tomlinson C."/>
            <person name="Mitreva M."/>
            <person name="Nelson J."/>
            <person name="Hou S."/>
            <person name="Wollam A."/>
            <person name="Pepin K.H."/>
            <person name="Johnson M."/>
            <person name="Bhonagiri V."/>
            <person name="Nash W.E."/>
            <person name="Warren W."/>
            <person name="Chinwalla A."/>
            <person name="Mardis E.R."/>
            <person name="Wilson R.K."/>
        </authorList>
    </citation>
    <scope>NUCLEOTIDE SEQUENCE [LARGE SCALE GENOMIC DNA]</scope>
    <source>
        <strain evidence="4">ATCC 35185</strain>
        <strain evidence="5">ATCC 35185 / DSM 20758 / VPI D19B-28</strain>
    </source>
</reference>
<organism evidence="4 5">
    <name type="scientific">Selenomonas sputigena (strain ATCC 35185 / DSM 20758 / CCUG 44933 / VPI D19B-28)</name>
    <dbReference type="NCBI Taxonomy" id="546271"/>
    <lineage>
        <taxon>Bacteria</taxon>
        <taxon>Bacillati</taxon>
        <taxon>Bacillota</taxon>
        <taxon>Negativicutes</taxon>
        <taxon>Selenomonadales</taxon>
        <taxon>Selenomonadaceae</taxon>
        <taxon>Selenomonas</taxon>
    </lineage>
</organism>
<dbReference type="HOGENOM" id="CLU_070764_7_0_9"/>
<dbReference type="GO" id="GO:0005829">
    <property type="term" value="C:cytosol"/>
    <property type="evidence" value="ECO:0007669"/>
    <property type="project" value="TreeGrafter"/>
</dbReference>
<proteinExistence type="predicted"/>
<evidence type="ECO:0000256" key="1">
    <source>
        <dbReference type="ARBA" id="ARBA00023027"/>
    </source>
</evidence>
<dbReference type="SUPFAM" id="SSF55469">
    <property type="entry name" value="FMN-dependent nitroreductase-like"/>
    <property type="match status" value="1"/>
</dbReference>
<dbReference type="InterPro" id="IPR000415">
    <property type="entry name" value="Nitroreductase-like"/>
</dbReference>